<dbReference type="AlphaFoldDB" id="A0A9X1YFV8"/>
<evidence type="ECO:0000313" key="2">
    <source>
        <dbReference type="Proteomes" id="UP001139516"/>
    </source>
</evidence>
<organism evidence="1 2">
    <name type="scientific">Roseomonas acroporae</name>
    <dbReference type="NCBI Taxonomy" id="2937791"/>
    <lineage>
        <taxon>Bacteria</taxon>
        <taxon>Pseudomonadati</taxon>
        <taxon>Pseudomonadota</taxon>
        <taxon>Alphaproteobacteria</taxon>
        <taxon>Acetobacterales</taxon>
        <taxon>Roseomonadaceae</taxon>
        <taxon>Roseomonas</taxon>
    </lineage>
</organism>
<dbReference type="Pfam" id="PF05565">
    <property type="entry name" value="Sipho_Gp157"/>
    <property type="match status" value="1"/>
</dbReference>
<dbReference type="InterPro" id="IPR008840">
    <property type="entry name" value="Sipho_Gp157"/>
</dbReference>
<gene>
    <name evidence="1" type="ORF">M0638_27590</name>
</gene>
<dbReference type="EMBL" id="JALPRX010000184">
    <property type="protein sequence ID" value="MCK8788123.1"/>
    <property type="molecule type" value="Genomic_DNA"/>
</dbReference>
<evidence type="ECO:0000313" key="1">
    <source>
        <dbReference type="EMBL" id="MCK8788123.1"/>
    </source>
</evidence>
<name>A0A9X1YFV8_9PROT</name>
<keyword evidence="2" id="KW-1185">Reference proteome</keyword>
<dbReference type="RefSeq" id="WP_248670165.1">
    <property type="nucleotide sequence ID" value="NZ_JALPRX010000184.1"/>
</dbReference>
<comment type="caution">
    <text evidence="1">The sequence shown here is derived from an EMBL/GenBank/DDBJ whole genome shotgun (WGS) entry which is preliminary data.</text>
</comment>
<reference evidence="1" key="1">
    <citation type="submission" date="2022-04" db="EMBL/GenBank/DDBJ databases">
        <title>Roseomonas acroporae sp. nov., isolated from coral Acropora digitifera.</title>
        <authorList>
            <person name="Sun H."/>
        </authorList>
    </citation>
    <scope>NUCLEOTIDE SEQUENCE</scope>
    <source>
        <strain evidence="1">NAR14</strain>
    </source>
</reference>
<dbReference type="Proteomes" id="UP001139516">
    <property type="component" value="Unassembled WGS sequence"/>
</dbReference>
<protein>
    <submittedName>
        <fullName evidence="1">Siphovirus Gp157 family protein</fullName>
    </submittedName>
</protein>
<accession>A0A9X1YFV8</accession>
<sequence>MTDRWDEALLAGLRAAGEAAYDATTDATRALRGAALGLGDETALLAGMRTVAEMVLAMEALEDAASAHATRLREALLHALDESNGVGVETAHHRVVKADGPAGVHITDPALIPADLMRRPEPVPDKKAIERRLRAGEAVPGAALRNGRPYLRYHPIQR</sequence>
<proteinExistence type="predicted"/>